<dbReference type="EMBL" id="RAZS01000014">
    <property type="protein sequence ID" value="RKN14337.1"/>
    <property type="molecule type" value="Genomic_DNA"/>
</dbReference>
<comment type="caution">
    <text evidence="2">The sequence shown here is derived from an EMBL/GenBank/DDBJ whole genome shotgun (WGS) entry which is preliminary data.</text>
</comment>
<organism evidence="2 3">
    <name type="scientific">Micromonospora musae</name>
    <dbReference type="NCBI Taxonomy" id="1894970"/>
    <lineage>
        <taxon>Bacteria</taxon>
        <taxon>Bacillati</taxon>
        <taxon>Actinomycetota</taxon>
        <taxon>Actinomycetes</taxon>
        <taxon>Micromonosporales</taxon>
        <taxon>Micromonosporaceae</taxon>
        <taxon>Micromonospora</taxon>
    </lineage>
</organism>
<protein>
    <submittedName>
        <fullName evidence="2">Uncharacterized protein</fullName>
    </submittedName>
</protein>
<evidence type="ECO:0000313" key="3">
    <source>
        <dbReference type="Proteomes" id="UP000271548"/>
    </source>
</evidence>
<dbReference type="RefSeq" id="WP_120683362.1">
    <property type="nucleotide sequence ID" value="NZ_RAZS01000014.1"/>
</dbReference>
<name>A0ABX9QW45_9ACTN</name>
<gene>
    <name evidence="2" type="ORF">D7147_29095</name>
</gene>
<feature type="region of interest" description="Disordered" evidence="1">
    <location>
        <begin position="715"/>
        <end position="743"/>
    </location>
</feature>
<dbReference type="Proteomes" id="UP000271548">
    <property type="component" value="Unassembled WGS sequence"/>
</dbReference>
<sequence>MGYPAAELARAAETAGSHPDAQTRQRARERFARWSAVLRRIAGGSVSVGSRQPVADLPFWATPQVVRGGFATGEAVAGGPLRPYEAELARRAGVPAQRDALFAYHLTEAGLAELSVLLESGAYRVETPEEAALLTVAWLLRAGDETAAVGLVDELRPHAHRLRFTPAPDDAPAYGPEVVWRETAGAARERLARRKPNGRVAAMQEALTVWNPFADQLLELWLETARDGQVGARTPAGWSDRAAALVERYHRLAAAHPHCGKHRRPKENLAILRAATEEAVAGRPLSPRARGLLQHAVDSMVRRRGRPGSPEHAALRERQSADAAGPMLHTLARVVVNRLAVFPPGCGIRSVEAVTGPITPEEAAWSGVPAGARIAEPIRRVVRRALAGTVAELIAAGVVPSAEVLARLVPQIAATATAASYPDEALRSLTAATYRAFRNRRSLLLTNLEHQVRLDELPWVRAVAGHRSALAGTHASATSALRRLGELALDGFPATLLPNPLVRELVALDREAGGRLPWVEELATDIFEGTFSAKYAAAARLAGDLLADSLYARYYDIDYAALPGADDVRRQEGRGTATSPGFDALCAIRAGTGPSWHRVAANGMIIEQAQILTTHNLATLVGPVGVRPAAGWTALADRTFTVVTHLTARLRHNPRPLRTVKDVAYAWRQLVFFLSVPGAGDPALAVEGLRRKLDEVAPDVRDRLSPALADLARIAAGERRGPARPPGAPEEGGDGASGPLLGWTLGRHRLLTGDER</sequence>
<evidence type="ECO:0000313" key="2">
    <source>
        <dbReference type="EMBL" id="RKN14337.1"/>
    </source>
</evidence>
<accession>A0ABX9QW45</accession>
<keyword evidence="3" id="KW-1185">Reference proteome</keyword>
<proteinExistence type="predicted"/>
<reference evidence="2 3" key="1">
    <citation type="submission" date="2018-09" db="EMBL/GenBank/DDBJ databases">
        <title>Micromonospora sp. nov. MS1-9, isolated from a root of Musa sp.</title>
        <authorList>
            <person name="Kuncharoen N."/>
            <person name="Kudo T."/>
            <person name="Ohkuma M."/>
            <person name="Yuki M."/>
            <person name="Tanasupawat S."/>
        </authorList>
    </citation>
    <scope>NUCLEOTIDE SEQUENCE [LARGE SCALE GENOMIC DNA]</scope>
    <source>
        <strain evidence="2 3">NGC1-4</strain>
    </source>
</reference>
<evidence type="ECO:0000256" key="1">
    <source>
        <dbReference type="SAM" id="MobiDB-lite"/>
    </source>
</evidence>